<name>A0A645CME6_9ZZZZ</name>
<sequence>MVFFVSLQILFASLFYFAYEKTILSFKVAPSFVAQAELRGQLPKQIQIPSLSIDLSLQGTLVKNGLWEISEKSASYLLSSARPKEGSNIVIYAHNTKHLFARLPEIQIGQEILLLDAEGKTAKYIVSETKRVLPNAVEEVLPTDHEVVTVYTCTGFLDSQRFVVKALPSESNIAAQ</sequence>
<dbReference type="SUPFAM" id="SSF63817">
    <property type="entry name" value="Sortase"/>
    <property type="match status" value="1"/>
</dbReference>
<evidence type="ECO:0000256" key="1">
    <source>
        <dbReference type="ARBA" id="ARBA00022801"/>
    </source>
</evidence>
<dbReference type="GO" id="GO:0016787">
    <property type="term" value="F:hydrolase activity"/>
    <property type="evidence" value="ECO:0007669"/>
    <property type="project" value="UniProtKB-KW"/>
</dbReference>
<keyword evidence="1" id="KW-0378">Hydrolase</keyword>
<comment type="caution">
    <text evidence="2">The sequence shown here is derived from an EMBL/GenBank/DDBJ whole genome shotgun (WGS) entry which is preliminary data.</text>
</comment>
<dbReference type="Pfam" id="PF04203">
    <property type="entry name" value="Sortase"/>
    <property type="match status" value="1"/>
</dbReference>
<dbReference type="InterPro" id="IPR023365">
    <property type="entry name" value="Sortase_dom-sf"/>
</dbReference>
<dbReference type="AlphaFoldDB" id="A0A645CME6"/>
<dbReference type="EMBL" id="VSSQ01028372">
    <property type="protein sequence ID" value="MPM78075.1"/>
    <property type="molecule type" value="Genomic_DNA"/>
</dbReference>
<evidence type="ECO:0008006" key="3">
    <source>
        <dbReference type="Google" id="ProtNLM"/>
    </source>
</evidence>
<dbReference type="CDD" id="cd00004">
    <property type="entry name" value="Sortase"/>
    <property type="match status" value="1"/>
</dbReference>
<organism evidence="2">
    <name type="scientific">bioreactor metagenome</name>
    <dbReference type="NCBI Taxonomy" id="1076179"/>
    <lineage>
        <taxon>unclassified sequences</taxon>
        <taxon>metagenomes</taxon>
        <taxon>ecological metagenomes</taxon>
    </lineage>
</organism>
<accession>A0A645CME6</accession>
<gene>
    <name evidence="2" type="ORF">SDC9_125085</name>
</gene>
<reference evidence="2" key="1">
    <citation type="submission" date="2019-08" db="EMBL/GenBank/DDBJ databases">
        <authorList>
            <person name="Kucharzyk K."/>
            <person name="Murdoch R.W."/>
            <person name="Higgins S."/>
            <person name="Loffler F."/>
        </authorList>
    </citation>
    <scope>NUCLEOTIDE SEQUENCE</scope>
</reference>
<proteinExistence type="predicted"/>
<dbReference type="InterPro" id="IPR005754">
    <property type="entry name" value="Sortase"/>
</dbReference>
<dbReference type="Gene3D" id="2.40.260.10">
    <property type="entry name" value="Sortase"/>
    <property type="match status" value="1"/>
</dbReference>
<protein>
    <recommendedName>
        <fullName evidence="3">Sortase family protein</fullName>
    </recommendedName>
</protein>
<evidence type="ECO:0000313" key="2">
    <source>
        <dbReference type="EMBL" id="MPM78075.1"/>
    </source>
</evidence>